<dbReference type="PANTHER" id="PTHR31756">
    <property type="entry name" value="PYRUVATE, PHOSPHATE DIKINASE REGULATORY PROTEIN 1, CHLOROPLASTIC"/>
    <property type="match status" value="1"/>
</dbReference>
<evidence type="ECO:0000256" key="3">
    <source>
        <dbReference type="ARBA" id="ARBA00022741"/>
    </source>
</evidence>
<dbReference type="HAMAP" id="MF_00921">
    <property type="entry name" value="PDRP"/>
    <property type="match status" value="1"/>
</dbReference>
<dbReference type="RefSeq" id="WP_253359188.1">
    <property type="nucleotide sequence ID" value="NZ_JAIULA010000003.1"/>
</dbReference>
<evidence type="ECO:0000256" key="5">
    <source>
        <dbReference type="HAMAP-Rule" id="MF_00921"/>
    </source>
</evidence>
<evidence type="ECO:0000256" key="1">
    <source>
        <dbReference type="ARBA" id="ARBA00022527"/>
    </source>
</evidence>
<dbReference type="GO" id="GO:0016776">
    <property type="term" value="F:phosphotransferase activity, phosphate group as acceptor"/>
    <property type="evidence" value="ECO:0007669"/>
    <property type="project" value="UniProtKB-UniRule"/>
</dbReference>
<dbReference type="AlphaFoldDB" id="A0A9X2FIT8"/>
<dbReference type="InterPro" id="IPR005177">
    <property type="entry name" value="Kinase-pyrophosphorylase"/>
</dbReference>
<dbReference type="GO" id="GO:0043531">
    <property type="term" value="F:ADP binding"/>
    <property type="evidence" value="ECO:0007669"/>
    <property type="project" value="UniProtKB-UniRule"/>
</dbReference>
<evidence type="ECO:0000313" key="7">
    <source>
        <dbReference type="Proteomes" id="UP001139006"/>
    </source>
</evidence>
<organism evidence="6 7">
    <name type="scientific">Ligilactobacillus ubinensis</name>
    <dbReference type="NCBI Taxonomy" id="2876789"/>
    <lineage>
        <taxon>Bacteria</taxon>
        <taxon>Bacillati</taxon>
        <taxon>Bacillota</taxon>
        <taxon>Bacilli</taxon>
        <taxon>Lactobacillales</taxon>
        <taxon>Lactobacillaceae</taxon>
        <taxon>Ligilactobacillus</taxon>
    </lineage>
</organism>
<feature type="binding site" evidence="5">
    <location>
        <begin position="151"/>
        <end position="158"/>
    </location>
    <ligand>
        <name>ADP</name>
        <dbReference type="ChEBI" id="CHEBI:456216"/>
    </ligand>
</feature>
<reference evidence="6 7" key="1">
    <citation type="journal article" date="2023" name="Int. J. Syst. Evol. Microbiol.">
        <title>Ligilactobacillus ubinensis sp. nov., a novel species isolated from the wild ferment of a durian fruit (Durio zibethinus).</title>
        <authorList>
            <person name="Heng Y.C."/>
            <person name="Menon N."/>
            <person name="Chen B."/>
            <person name="Loo B.Z.L."/>
            <person name="Wong G.W.J."/>
            <person name="Lim A.C.H."/>
            <person name="Silvaraju S."/>
            <person name="Kittelmann S."/>
        </authorList>
    </citation>
    <scope>NUCLEOTIDE SEQUENCE [LARGE SCALE GENOMIC DNA]</scope>
    <source>
        <strain evidence="6 7">WILCCON 0076</strain>
    </source>
</reference>
<dbReference type="Pfam" id="PF03618">
    <property type="entry name" value="Kinase-PPPase"/>
    <property type="match status" value="1"/>
</dbReference>
<keyword evidence="3 5" id="KW-0547">Nucleotide-binding</keyword>
<keyword evidence="1 5" id="KW-0723">Serine/threonine-protein kinase</keyword>
<dbReference type="InterPro" id="IPR026565">
    <property type="entry name" value="PPDK_reg"/>
</dbReference>
<evidence type="ECO:0000313" key="6">
    <source>
        <dbReference type="EMBL" id="MCP0886194.1"/>
    </source>
</evidence>
<proteinExistence type="inferred from homology"/>
<evidence type="ECO:0000256" key="2">
    <source>
        <dbReference type="ARBA" id="ARBA00022679"/>
    </source>
</evidence>
<comment type="function">
    <text evidence="5">Bifunctional serine/threonine kinase and phosphorylase involved in the regulation of the pyruvate, phosphate dikinase (PPDK) by catalyzing its phosphorylation/dephosphorylation.</text>
</comment>
<gene>
    <name evidence="6" type="ORF">LB941_02440</name>
</gene>
<keyword evidence="7" id="KW-1185">Reference proteome</keyword>
<dbReference type="EC" id="2.7.4.27" evidence="5"/>
<evidence type="ECO:0000256" key="4">
    <source>
        <dbReference type="ARBA" id="ARBA00022777"/>
    </source>
</evidence>
<dbReference type="PANTHER" id="PTHR31756:SF3">
    <property type="entry name" value="PYRUVATE, PHOSPHATE DIKINASE REGULATORY PROTEIN 1, CHLOROPLASTIC"/>
    <property type="match status" value="1"/>
</dbReference>
<dbReference type="Proteomes" id="UP001139006">
    <property type="component" value="Unassembled WGS sequence"/>
</dbReference>
<comment type="catalytic activity">
    <reaction evidence="5">
        <text>N(tele)-phospho-L-histidyl/L-threonyl-[pyruvate, phosphate dikinase] + ADP = N(tele)-phospho-L-histidyl/O-phospho-L-threonyl-[pyruvate, phosphate dikinase] + AMP + H(+)</text>
        <dbReference type="Rhea" id="RHEA:43692"/>
        <dbReference type="Rhea" id="RHEA-COMP:10650"/>
        <dbReference type="Rhea" id="RHEA-COMP:10651"/>
        <dbReference type="ChEBI" id="CHEBI:15378"/>
        <dbReference type="ChEBI" id="CHEBI:30013"/>
        <dbReference type="ChEBI" id="CHEBI:61977"/>
        <dbReference type="ChEBI" id="CHEBI:83586"/>
        <dbReference type="ChEBI" id="CHEBI:456215"/>
        <dbReference type="ChEBI" id="CHEBI:456216"/>
        <dbReference type="EC" id="2.7.11.32"/>
    </reaction>
</comment>
<protein>
    <recommendedName>
        <fullName evidence="5">Putative pyruvate, phosphate dikinase regulatory protein</fullName>
        <shortName evidence="5">PPDK regulatory protein</shortName>
        <ecNumber evidence="5">2.7.11.32</ecNumber>
        <ecNumber evidence="5">2.7.4.27</ecNumber>
    </recommendedName>
</protein>
<accession>A0A9X2FIT8</accession>
<sequence>MTKPQINIFIISDSLGETAFNLAQAASVQFPNTDFNFSKFPLIRTQSILQGILNKAQREHAFVVHTFVESGLSDFANSFCAKNNLNCIDAISDVIQQISKLTNSEPLHKAGINHNTDTEYFNRIEAIEFAVNFDDGKDPSGFLKADIVLLGISRTSKTPLSLYLANRGYKVANLPLVPKTKIPDEIYQVTPSRVFGLTNNVSILNDIRKARMISYGLNPDTAYSNVDNIKAELKFATDLYQKLGCLQINVANKSIEETATLIIESLAQNHVDSIRKNEQV</sequence>
<name>A0A9X2FIT8_9LACO</name>
<dbReference type="GO" id="GO:0004674">
    <property type="term" value="F:protein serine/threonine kinase activity"/>
    <property type="evidence" value="ECO:0007669"/>
    <property type="project" value="UniProtKB-UniRule"/>
</dbReference>
<dbReference type="NCBIfam" id="NF003742">
    <property type="entry name" value="PRK05339.1"/>
    <property type="match status" value="1"/>
</dbReference>
<comment type="similarity">
    <text evidence="5">Belongs to the pyruvate, phosphate/water dikinase regulatory protein family. PDRP subfamily.</text>
</comment>
<dbReference type="EC" id="2.7.11.32" evidence="5"/>
<dbReference type="EMBL" id="JAIULA010000003">
    <property type="protein sequence ID" value="MCP0886194.1"/>
    <property type="molecule type" value="Genomic_DNA"/>
</dbReference>
<keyword evidence="4 5" id="KW-0418">Kinase</keyword>
<comment type="catalytic activity">
    <reaction evidence="5">
        <text>N(tele)-phospho-L-histidyl/O-phospho-L-threonyl-[pyruvate, phosphate dikinase] + phosphate + H(+) = N(tele)-phospho-L-histidyl/L-threonyl-[pyruvate, phosphate dikinase] + diphosphate</text>
        <dbReference type="Rhea" id="RHEA:43696"/>
        <dbReference type="Rhea" id="RHEA-COMP:10650"/>
        <dbReference type="Rhea" id="RHEA-COMP:10651"/>
        <dbReference type="ChEBI" id="CHEBI:15378"/>
        <dbReference type="ChEBI" id="CHEBI:30013"/>
        <dbReference type="ChEBI" id="CHEBI:33019"/>
        <dbReference type="ChEBI" id="CHEBI:43474"/>
        <dbReference type="ChEBI" id="CHEBI:61977"/>
        <dbReference type="ChEBI" id="CHEBI:83586"/>
        <dbReference type="EC" id="2.7.4.27"/>
    </reaction>
</comment>
<dbReference type="GO" id="GO:0005524">
    <property type="term" value="F:ATP binding"/>
    <property type="evidence" value="ECO:0007669"/>
    <property type="project" value="InterPro"/>
</dbReference>
<comment type="caution">
    <text evidence="6">The sequence shown here is derived from an EMBL/GenBank/DDBJ whole genome shotgun (WGS) entry which is preliminary data.</text>
</comment>
<keyword evidence="2 5" id="KW-0808">Transferase</keyword>